<evidence type="ECO:0000259" key="2">
    <source>
        <dbReference type="Pfam" id="PF20150"/>
    </source>
</evidence>
<dbReference type="PANTHER" id="PTHR35910">
    <property type="entry name" value="2EXR DOMAIN-CONTAINING PROTEIN"/>
    <property type="match status" value="1"/>
</dbReference>
<dbReference type="EMBL" id="JAWCUI010000017">
    <property type="protein sequence ID" value="KAL1897992.1"/>
    <property type="molecule type" value="Genomic_DNA"/>
</dbReference>
<feature type="region of interest" description="Disordered" evidence="1">
    <location>
        <begin position="428"/>
        <end position="467"/>
    </location>
</feature>
<comment type="caution">
    <text evidence="3">The sequence shown here is derived from an EMBL/GenBank/DDBJ whole genome shotgun (WGS) entry which is preliminary data.</text>
</comment>
<accession>A0ABR3ZCJ1</accession>
<evidence type="ECO:0000313" key="4">
    <source>
        <dbReference type="Proteomes" id="UP001583186"/>
    </source>
</evidence>
<feature type="domain" description="2EXR" evidence="2">
    <location>
        <begin position="67"/>
        <end position="176"/>
    </location>
</feature>
<dbReference type="PANTHER" id="PTHR35910:SF1">
    <property type="entry name" value="2EXR DOMAIN-CONTAINING PROTEIN"/>
    <property type="match status" value="1"/>
</dbReference>
<feature type="compositionally biased region" description="Basic and acidic residues" evidence="1">
    <location>
        <begin position="446"/>
        <end position="456"/>
    </location>
</feature>
<feature type="compositionally biased region" description="Acidic residues" evidence="1">
    <location>
        <begin position="457"/>
        <end position="467"/>
    </location>
</feature>
<feature type="region of interest" description="Disordered" evidence="1">
    <location>
        <begin position="1"/>
        <end position="31"/>
    </location>
</feature>
<feature type="region of interest" description="Disordered" evidence="1">
    <location>
        <begin position="377"/>
        <end position="413"/>
    </location>
</feature>
<sequence length="467" mass="53541">MPVDTRGAKRRRLEESQAPPRPSGGSSMLGIPHTVKMEENLTCPSLRPFKEAAAADIGKEVRNYDTFHPFQRLPPELRVHIWREVAEDATVPFHPLRVRVYRGTERVHRPGQKRPFYVKNVLRLATMPDLGIVTRKRRNLLQINKECRGEVLKLWDSSLKMERGRVLRFSYKYDIVYLDIINPAVMDDFMTLRQNDELPEFTNAIGHIGFDMTPSVPLWMITNHEDLEPQLRLLLCFPRLHTMSLVAFGAFEPEINWQSEADAQWVLVRSRGHRVYLRGFPALEGINYHALQSTIGNRSPTPMIKHDCAICTIHKCVYVNEVLGSSQARQARLLSRSELEPEELAFLRNLEHHTLMATKPLLAKRLPVYQSGTHRWWKNRPPVQPPPHHDQVVDDHNHGDEESDFGSDGDDDDDVLVQHLVVGGDGNDVVQGVFIGGHPDEDSDDMDIHDHFHHDDDDGSSDDDFFN</sequence>
<dbReference type="Proteomes" id="UP001583186">
    <property type="component" value="Unassembled WGS sequence"/>
</dbReference>
<keyword evidence="4" id="KW-1185">Reference proteome</keyword>
<gene>
    <name evidence="3" type="ORF">Sste5346_003848</name>
</gene>
<feature type="compositionally biased region" description="Basic and acidic residues" evidence="1">
    <location>
        <begin position="387"/>
        <end position="400"/>
    </location>
</feature>
<evidence type="ECO:0000313" key="3">
    <source>
        <dbReference type="EMBL" id="KAL1897992.1"/>
    </source>
</evidence>
<evidence type="ECO:0000256" key="1">
    <source>
        <dbReference type="SAM" id="MobiDB-lite"/>
    </source>
</evidence>
<reference evidence="3 4" key="1">
    <citation type="journal article" date="2024" name="IMA Fungus">
        <title>IMA Genome - F19 : A genome assembly and annotation guide to empower mycologists, including annotated draft genome sequences of Ceratocystis pirilliformis, Diaporthe australafricana, Fusarium ophioides, Paecilomyces lecythidis, and Sporothrix stenoceras.</title>
        <authorList>
            <person name="Aylward J."/>
            <person name="Wilson A.M."/>
            <person name="Visagie C.M."/>
            <person name="Spraker J."/>
            <person name="Barnes I."/>
            <person name="Buitendag C."/>
            <person name="Ceriani C."/>
            <person name="Del Mar Angel L."/>
            <person name="du Plessis D."/>
            <person name="Fuchs T."/>
            <person name="Gasser K."/>
            <person name="Kramer D."/>
            <person name="Li W."/>
            <person name="Munsamy K."/>
            <person name="Piso A."/>
            <person name="Price J.L."/>
            <person name="Sonnekus B."/>
            <person name="Thomas C."/>
            <person name="van der Nest A."/>
            <person name="van Dijk A."/>
            <person name="van Heerden A."/>
            <person name="van Vuuren N."/>
            <person name="Yilmaz N."/>
            <person name="Duong T.A."/>
            <person name="van der Merwe N.A."/>
            <person name="Wingfield M.J."/>
            <person name="Wingfield B.D."/>
        </authorList>
    </citation>
    <scope>NUCLEOTIDE SEQUENCE [LARGE SCALE GENOMIC DNA]</scope>
    <source>
        <strain evidence="3 4">CMW 5346</strain>
    </source>
</reference>
<dbReference type="InterPro" id="IPR045518">
    <property type="entry name" value="2EXR"/>
</dbReference>
<dbReference type="Pfam" id="PF20150">
    <property type="entry name" value="2EXR"/>
    <property type="match status" value="1"/>
</dbReference>
<feature type="compositionally biased region" description="Acidic residues" evidence="1">
    <location>
        <begin position="401"/>
        <end position="413"/>
    </location>
</feature>
<name>A0ABR3ZCJ1_9PEZI</name>
<organism evidence="3 4">
    <name type="scientific">Sporothrix stenoceras</name>
    <dbReference type="NCBI Taxonomy" id="5173"/>
    <lineage>
        <taxon>Eukaryota</taxon>
        <taxon>Fungi</taxon>
        <taxon>Dikarya</taxon>
        <taxon>Ascomycota</taxon>
        <taxon>Pezizomycotina</taxon>
        <taxon>Sordariomycetes</taxon>
        <taxon>Sordariomycetidae</taxon>
        <taxon>Ophiostomatales</taxon>
        <taxon>Ophiostomataceae</taxon>
        <taxon>Sporothrix</taxon>
    </lineage>
</organism>
<proteinExistence type="predicted"/>
<protein>
    <recommendedName>
        <fullName evidence="2">2EXR domain-containing protein</fullName>
    </recommendedName>
</protein>